<keyword evidence="2" id="KW-1133">Transmembrane helix</keyword>
<keyword evidence="2" id="KW-0812">Transmembrane</keyword>
<keyword evidence="2" id="KW-0472">Membrane</keyword>
<evidence type="ECO:0000313" key="3">
    <source>
        <dbReference type="EMBL" id="CAC5384547.1"/>
    </source>
</evidence>
<organism evidence="3 4">
    <name type="scientific">Mytilus coruscus</name>
    <name type="common">Sea mussel</name>
    <dbReference type="NCBI Taxonomy" id="42192"/>
    <lineage>
        <taxon>Eukaryota</taxon>
        <taxon>Metazoa</taxon>
        <taxon>Spiralia</taxon>
        <taxon>Lophotrochozoa</taxon>
        <taxon>Mollusca</taxon>
        <taxon>Bivalvia</taxon>
        <taxon>Autobranchia</taxon>
        <taxon>Pteriomorphia</taxon>
        <taxon>Mytilida</taxon>
        <taxon>Mytiloidea</taxon>
        <taxon>Mytilidae</taxon>
        <taxon>Mytilinae</taxon>
        <taxon>Mytilus</taxon>
    </lineage>
</organism>
<evidence type="ECO:0000313" key="4">
    <source>
        <dbReference type="Proteomes" id="UP000507470"/>
    </source>
</evidence>
<reference evidence="3 4" key="1">
    <citation type="submission" date="2020-06" db="EMBL/GenBank/DDBJ databases">
        <authorList>
            <person name="Li R."/>
            <person name="Bekaert M."/>
        </authorList>
    </citation>
    <scope>NUCLEOTIDE SEQUENCE [LARGE SCALE GENOMIC DNA]</scope>
    <source>
        <strain evidence="4">wild</strain>
    </source>
</reference>
<dbReference type="InterPro" id="IPR016187">
    <property type="entry name" value="CTDL_fold"/>
</dbReference>
<dbReference type="EMBL" id="CACVKT020003585">
    <property type="protein sequence ID" value="CAC5384547.1"/>
    <property type="molecule type" value="Genomic_DNA"/>
</dbReference>
<proteinExistence type="predicted"/>
<protein>
    <submittedName>
        <fullName evidence="3">Uncharacterized protein</fullName>
    </submittedName>
</protein>
<feature type="compositionally biased region" description="Basic and acidic residues" evidence="1">
    <location>
        <begin position="563"/>
        <end position="572"/>
    </location>
</feature>
<evidence type="ECO:0000256" key="1">
    <source>
        <dbReference type="SAM" id="MobiDB-lite"/>
    </source>
</evidence>
<feature type="region of interest" description="Disordered" evidence="1">
    <location>
        <begin position="557"/>
        <end position="581"/>
    </location>
</feature>
<gene>
    <name evidence="3" type="ORF">MCOR_20174</name>
</gene>
<dbReference type="OrthoDB" id="6139189at2759"/>
<sequence length="883" mass="101115">MSNRKNRSFKARDKKRKIAKNKEKRKIYNINRQHKRRQYKHTEKVQRAAKYVDIFTKEKLCNAEILVLAKGLKFIPSPNLRNAKKTLINDFNELARKMRCKYHFDNGSHQYNRHPFLSKSGYKPNWANNAIENYLFSTRIELEKIQTKSFKDNLPKNERKALQSLRSNDHIIIKKADKNSSTVVLDKELYIKMANDQLNDNVHYERINESHTTEVLDISYCDVSSIVWNTQYGRKYVLNQNDVKHNMESKFTWIVLFLLDFIPCKVTAGHGMTISPGRMTWLESFSYCRLASEDSKQYLNDGEYKGWGGGIYLNSQWMIHKGCYSNSGAANSNAVYDIKRLTPALCSAKCKMIPYFALKEADSSKCTYKCSGSNNDVCGERSHYTVFQHIIAKLQPKSDVDQHLTCSVIVPRNDTFVLKAVDCFLKYWTICVIFGVPKQMGFTETYQSAYNRCSSINGTILSTIHNLDKLEDGRGYWSNIFRSRFLKWTTNESFDEICNEVDGLLNVDCVHLTVKYREIKYIPLPCKYEYTAICNPKQPGDPAVIRQCQTNNDITTITSDQTEPEHSDKSSNKPDPAPTTLSTETLFLTSSLATMSTYFVSTTSEYTNPVTPSSLKDMSTNFVSTNSDDIDSFKPSISSEHSSVWSRSSTLFVSSSQTSISDTTIGTHMELTTLVAQMDNDNRTVANETTNDGLIYSIIFSLVPASVALAVLIIMAVLITVVRRRRREKTHPESNGLHVELGALQPIIEYEKKAYDNQKNYWKTQDRGNPDCQIYDEANDQYQHLDFNVRSKEPTCFEAEYGYAMTTTSFFKPDQKNPPTNSALKIAMAKRAKMIRTSLNFLQGPFTKQKSEKENVAYCDTAIVHTKFLYDTPQQSIKHVNKP</sequence>
<keyword evidence="4" id="KW-1185">Reference proteome</keyword>
<evidence type="ECO:0000256" key="2">
    <source>
        <dbReference type="SAM" id="Phobius"/>
    </source>
</evidence>
<name>A0A6J8BQI6_MYTCO</name>
<accession>A0A6J8BQI6</accession>
<dbReference type="SUPFAM" id="SSF56436">
    <property type="entry name" value="C-type lectin-like"/>
    <property type="match status" value="1"/>
</dbReference>
<feature type="transmembrane region" description="Helical" evidence="2">
    <location>
        <begin position="694"/>
        <end position="722"/>
    </location>
</feature>
<dbReference type="AlphaFoldDB" id="A0A6J8BQI6"/>
<dbReference type="Proteomes" id="UP000507470">
    <property type="component" value="Unassembled WGS sequence"/>
</dbReference>